<keyword evidence="2" id="KW-1185">Reference proteome</keyword>
<gene>
    <name evidence="1" type="ORF">RI845_17900</name>
</gene>
<evidence type="ECO:0000313" key="2">
    <source>
        <dbReference type="Proteomes" id="UP001248581"/>
    </source>
</evidence>
<evidence type="ECO:0008006" key="3">
    <source>
        <dbReference type="Google" id="ProtNLM"/>
    </source>
</evidence>
<dbReference type="Proteomes" id="UP001248581">
    <property type="component" value="Chromosome"/>
</dbReference>
<dbReference type="EMBL" id="CP134146">
    <property type="protein sequence ID" value="WNC68379.1"/>
    <property type="molecule type" value="Genomic_DNA"/>
</dbReference>
<dbReference type="PROSITE" id="PS51257">
    <property type="entry name" value="PROKAR_LIPOPROTEIN"/>
    <property type="match status" value="1"/>
</dbReference>
<organism evidence="1 2">
    <name type="scientific">Thalassotalea nanhaiensis</name>
    <dbReference type="NCBI Taxonomy" id="3065648"/>
    <lineage>
        <taxon>Bacteria</taxon>
        <taxon>Pseudomonadati</taxon>
        <taxon>Pseudomonadota</taxon>
        <taxon>Gammaproteobacteria</taxon>
        <taxon>Alteromonadales</taxon>
        <taxon>Colwelliaceae</taxon>
        <taxon>Thalassotalea</taxon>
    </lineage>
</organism>
<dbReference type="RefSeq" id="WP_348387535.1">
    <property type="nucleotide sequence ID" value="NZ_CP134146.1"/>
</dbReference>
<proteinExistence type="predicted"/>
<protein>
    <recommendedName>
        <fullName evidence="3">Lipoprotein</fullName>
    </recommendedName>
</protein>
<evidence type="ECO:0000313" key="1">
    <source>
        <dbReference type="EMBL" id="WNC68379.1"/>
    </source>
</evidence>
<reference evidence="2" key="1">
    <citation type="submission" date="2023-09" db="EMBL/GenBank/DDBJ databases">
        <authorList>
            <person name="Li S."/>
            <person name="Li X."/>
            <person name="Zhang C."/>
            <person name="Zhao Z."/>
        </authorList>
    </citation>
    <scope>NUCLEOTIDE SEQUENCE [LARGE SCALE GENOMIC DNA]</scope>
    <source>
        <strain evidence="2">SQ345</strain>
    </source>
</reference>
<accession>A0ABY9TIE9</accession>
<name>A0ABY9TIE9_9GAMM</name>
<sequence length="90" mass="10208">MKFILLLLTLSLTACVSIQEKKEANVTPQLADNLDEGNYKDEDDDVVIMMGNCKGLENSDYCDSLKKKEADNQKQLDESLKKHSKKQDNK</sequence>